<feature type="region of interest" description="Disordered" evidence="1">
    <location>
        <begin position="185"/>
        <end position="216"/>
    </location>
</feature>
<feature type="region of interest" description="Disordered" evidence="1">
    <location>
        <begin position="1"/>
        <end position="29"/>
    </location>
</feature>
<reference evidence="3" key="1">
    <citation type="submission" date="2012-06" db="EMBL/GenBank/DDBJ databases">
        <title>The genome sequence of Coniosporium apollinis CBS 100218.</title>
        <authorList>
            <consortium name="The Broad Institute Genome Sequencing Platform"/>
            <person name="Cuomo C."/>
            <person name="Gorbushina A."/>
            <person name="Noack S."/>
            <person name="Walker B."/>
            <person name="Young S.K."/>
            <person name="Zeng Q."/>
            <person name="Gargeya S."/>
            <person name="Fitzgerald M."/>
            <person name="Haas B."/>
            <person name="Abouelleil A."/>
            <person name="Alvarado L."/>
            <person name="Arachchi H.M."/>
            <person name="Berlin A.M."/>
            <person name="Chapman S.B."/>
            <person name="Goldberg J."/>
            <person name="Griggs A."/>
            <person name="Gujja S."/>
            <person name="Hansen M."/>
            <person name="Howarth C."/>
            <person name="Imamovic A."/>
            <person name="Larimer J."/>
            <person name="McCowan C."/>
            <person name="Montmayeur A."/>
            <person name="Murphy C."/>
            <person name="Neiman D."/>
            <person name="Pearson M."/>
            <person name="Priest M."/>
            <person name="Roberts A."/>
            <person name="Saif S."/>
            <person name="Shea T."/>
            <person name="Sisk P."/>
            <person name="Sykes S."/>
            <person name="Wortman J."/>
            <person name="Nusbaum C."/>
            <person name="Birren B."/>
        </authorList>
    </citation>
    <scope>NUCLEOTIDE SEQUENCE [LARGE SCALE GENOMIC DNA]</scope>
    <source>
        <strain evidence="3">CBS 100218</strain>
    </source>
</reference>
<dbReference type="PANTHER" id="PTHR34213:SF2">
    <property type="entry name" value="NUCLEAR TRANSPORT FACTOR 2 (NTF2) FAMILY PROTEIN"/>
    <property type="match status" value="1"/>
</dbReference>
<dbReference type="AlphaFoldDB" id="R7YKB5"/>
<dbReference type="GeneID" id="19898781"/>
<feature type="compositionally biased region" description="Polar residues" evidence="1">
    <location>
        <begin position="1"/>
        <end position="19"/>
    </location>
</feature>
<dbReference type="STRING" id="1168221.R7YKB5"/>
<dbReference type="RefSeq" id="XP_007777566.1">
    <property type="nucleotide sequence ID" value="XM_007779376.1"/>
</dbReference>
<accession>R7YKB5</accession>
<keyword evidence="3" id="KW-1185">Reference proteome</keyword>
<dbReference type="OrthoDB" id="2400485at2759"/>
<evidence type="ECO:0000313" key="2">
    <source>
        <dbReference type="EMBL" id="EON62249.1"/>
    </source>
</evidence>
<dbReference type="Proteomes" id="UP000016924">
    <property type="component" value="Unassembled WGS sequence"/>
</dbReference>
<gene>
    <name evidence="2" type="ORF">W97_01470</name>
</gene>
<protein>
    <submittedName>
        <fullName evidence="2">Uncharacterized protein</fullName>
    </submittedName>
</protein>
<feature type="compositionally biased region" description="Basic and acidic residues" evidence="1">
    <location>
        <begin position="185"/>
        <end position="194"/>
    </location>
</feature>
<organism evidence="2 3">
    <name type="scientific">Coniosporium apollinis (strain CBS 100218)</name>
    <name type="common">Rock-inhabiting black yeast</name>
    <dbReference type="NCBI Taxonomy" id="1168221"/>
    <lineage>
        <taxon>Eukaryota</taxon>
        <taxon>Fungi</taxon>
        <taxon>Dikarya</taxon>
        <taxon>Ascomycota</taxon>
        <taxon>Pezizomycotina</taxon>
        <taxon>Dothideomycetes</taxon>
        <taxon>Dothideomycetes incertae sedis</taxon>
        <taxon>Coniosporium</taxon>
    </lineage>
</organism>
<evidence type="ECO:0000313" key="3">
    <source>
        <dbReference type="Proteomes" id="UP000016924"/>
    </source>
</evidence>
<dbReference type="PANTHER" id="PTHR34213">
    <property type="entry name" value="NUCLEAR TRANSPORT FACTOR 2 (NTF2) FAMILY PROTEIN"/>
    <property type="match status" value="1"/>
</dbReference>
<sequence length="216" mass="24727">MSSVPGENFEPRQTATSEDYTPDPSKSLPLEKNRQALVDDIIALYSCQPTVERVKRYTPNCVYDDQFVYANDRYKMAGQWFALPKLFKASVNEGYQVIKNERDFIQFKNKQSWTFRIIPKTATITGLVSLSLDPDTADSDFIQVKYHKDQANDKDYSHEGLGFTFKKFQADNVAKYMSQPEVKEFEADKNAGKEHVRKYGTGKAEGDAPTEDFTKQ</sequence>
<dbReference type="HOGENOM" id="CLU_076956_0_0_1"/>
<evidence type="ECO:0000256" key="1">
    <source>
        <dbReference type="SAM" id="MobiDB-lite"/>
    </source>
</evidence>
<dbReference type="eggNOG" id="ENOG502RDXE">
    <property type="taxonomic scope" value="Eukaryota"/>
</dbReference>
<dbReference type="EMBL" id="JH767558">
    <property type="protein sequence ID" value="EON62249.1"/>
    <property type="molecule type" value="Genomic_DNA"/>
</dbReference>
<proteinExistence type="predicted"/>
<dbReference type="OMA" id="HKDQANE"/>
<name>R7YKB5_CONA1</name>